<keyword evidence="1" id="KW-0233">DNA recombination</keyword>
<evidence type="ECO:0008006" key="4">
    <source>
        <dbReference type="Google" id="ProtNLM"/>
    </source>
</evidence>
<evidence type="ECO:0000313" key="2">
    <source>
        <dbReference type="EMBL" id="WIT12251.1"/>
    </source>
</evidence>
<dbReference type="EMBL" id="CP116346">
    <property type="protein sequence ID" value="WIT12251.1"/>
    <property type="molecule type" value="Genomic_DNA"/>
</dbReference>
<evidence type="ECO:0000256" key="1">
    <source>
        <dbReference type="ARBA" id="ARBA00023172"/>
    </source>
</evidence>
<name>A0AA95NM04_9BURK</name>
<sequence length="457" mass="50644">MARVANKIKVTTTKDGKKKFKAQIWHKGIYYCSKTFDTLALATKYKEAELAKVVAGKLESAGARRAIRIANEALDQPMAHWVEVYLEEFPHGSSRAAEYRLVGDLLADRTLKDFDGKAGGQLFRQLAREWKVNGRSRHKAPSQGDTAEPVKPLADQTVRLRLTALARVIEFASERLPDEVDFNMPALGGKFKFKLPPAYSRPRRREPSDQEAANVLRHVGLESDVGHLLRVIDETGCRLSEVRLAHGRNVSFFEAEGQVLGGYLTLEAHKTDEHVGTREVPLSRYAAQIMHARKSRFGDGALFEALGNTDKVCKAFDEACEALGINELLLKDYRRAFINRNKNDVAYVDMVKIIGHSTLLDPKALSQAERDTLAAVGHTSINTTVGYAQPRLAELADVFTRKSRWPRLAAMLNLTVDQPAAMAVPTPPPAPTIESLQRELLDIARKLALAGGTPMMA</sequence>
<dbReference type="Gene3D" id="1.10.443.10">
    <property type="entry name" value="Intergrase catalytic core"/>
    <property type="match status" value="1"/>
</dbReference>
<dbReference type="InterPro" id="IPR013762">
    <property type="entry name" value="Integrase-like_cat_sf"/>
</dbReference>
<dbReference type="RefSeq" id="WP_285233344.1">
    <property type="nucleotide sequence ID" value="NZ_CP116346.1"/>
</dbReference>
<dbReference type="GO" id="GO:0003677">
    <property type="term" value="F:DNA binding"/>
    <property type="evidence" value="ECO:0007669"/>
    <property type="project" value="InterPro"/>
</dbReference>
<dbReference type="SUPFAM" id="SSF56349">
    <property type="entry name" value="DNA breaking-rejoining enzymes"/>
    <property type="match status" value="1"/>
</dbReference>
<dbReference type="KEGG" id="pais:PFX98_01215"/>
<dbReference type="GO" id="GO:0015074">
    <property type="term" value="P:DNA integration"/>
    <property type="evidence" value="ECO:0007669"/>
    <property type="project" value="InterPro"/>
</dbReference>
<keyword evidence="3" id="KW-1185">Reference proteome</keyword>
<gene>
    <name evidence="2" type="ORF">PFX98_01215</name>
</gene>
<reference evidence="2" key="1">
    <citation type="submission" date="2023-01" db="EMBL/GenBank/DDBJ databases">
        <title>Whole genome sequence of Paucibacter sp. S2-9 isolated from pond sediment.</title>
        <authorList>
            <person name="Jung J.Y."/>
        </authorList>
    </citation>
    <scope>NUCLEOTIDE SEQUENCE</scope>
    <source>
        <strain evidence="2">S2-9</strain>
    </source>
</reference>
<dbReference type="Proteomes" id="UP001177769">
    <property type="component" value="Chromosome"/>
</dbReference>
<protein>
    <recommendedName>
        <fullName evidence="4">Integrase</fullName>
    </recommendedName>
</protein>
<organism evidence="2 3">
    <name type="scientific">Paucibacter sediminis</name>
    <dbReference type="NCBI Taxonomy" id="3019553"/>
    <lineage>
        <taxon>Bacteria</taxon>
        <taxon>Pseudomonadati</taxon>
        <taxon>Pseudomonadota</taxon>
        <taxon>Betaproteobacteria</taxon>
        <taxon>Burkholderiales</taxon>
        <taxon>Sphaerotilaceae</taxon>
        <taxon>Roseateles</taxon>
    </lineage>
</organism>
<dbReference type="GO" id="GO:0006310">
    <property type="term" value="P:DNA recombination"/>
    <property type="evidence" value="ECO:0007669"/>
    <property type="project" value="UniProtKB-KW"/>
</dbReference>
<dbReference type="InterPro" id="IPR011010">
    <property type="entry name" value="DNA_brk_join_enz"/>
</dbReference>
<dbReference type="AlphaFoldDB" id="A0AA95NM04"/>
<accession>A0AA95NM04</accession>
<proteinExistence type="predicted"/>
<evidence type="ECO:0000313" key="3">
    <source>
        <dbReference type="Proteomes" id="UP001177769"/>
    </source>
</evidence>